<dbReference type="Pfam" id="PF10042">
    <property type="entry name" value="DUF2278"/>
    <property type="match status" value="1"/>
</dbReference>
<evidence type="ECO:0000313" key="2">
    <source>
        <dbReference type="EMBL" id="ABB75746.1"/>
    </source>
</evidence>
<dbReference type="InterPro" id="IPR019268">
    <property type="entry name" value="DUF2278"/>
</dbReference>
<reference evidence="2 4" key="3">
    <citation type="journal article" date="2008" name="Appl. Environ. Microbiol.">
        <title>Complete genome sequence of Nitrosospira multiformis, an ammonia-oxidizing bacterium from the soil environment.</title>
        <authorList>
            <person name="Norton J.M."/>
            <person name="Klotz M.G."/>
            <person name="Stein L.Y."/>
            <person name="Arp D.J."/>
            <person name="Bottomley P.J."/>
            <person name="Chain P.S."/>
            <person name="Hauser L.J."/>
            <person name="Land M.L."/>
            <person name="Larimer F.W."/>
            <person name="Shin M.W."/>
            <person name="Starkenburg S.R."/>
        </authorList>
    </citation>
    <scope>NUCLEOTIDE SEQUENCE [LARGE SCALE GENOMIC DNA]</scope>
    <source>
        <strain evidence="2">ATCC 25196</strain>
        <strain evidence="4">ATCC 25196 / NCIMB 11849 / C 71</strain>
    </source>
</reference>
<reference evidence="4" key="1">
    <citation type="submission" date="2005-08" db="EMBL/GenBank/DDBJ databases">
        <title>Complete sequence of chromosome 1 of Nitrosospira multiformis ATCC 25196.</title>
        <authorList>
            <person name="Copeland A."/>
            <person name="Lucas S."/>
            <person name="Lapidus A."/>
            <person name="Barry K."/>
            <person name="Detter J.C."/>
            <person name="Glavina T."/>
            <person name="Hammon N."/>
            <person name="Israni S."/>
            <person name="Pitluck S."/>
            <person name="Chain P."/>
            <person name="Malfatti S."/>
            <person name="Shin M."/>
            <person name="Vergez L."/>
            <person name="Schmutz J."/>
            <person name="Larimer F."/>
            <person name="Land M."/>
            <person name="Hauser L."/>
            <person name="Kyrpides N."/>
            <person name="Lykidis A."/>
            <person name="Richardson P."/>
        </authorList>
    </citation>
    <scope>NUCLEOTIDE SEQUENCE [LARGE SCALE GENOMIC DNA]</scope>
    <source>
        <strain evidence="4">ATCC 25196 / NCIMB 11849 / C 71</strain>
    </source>
</reference>
<protein>
    <submittedName>
        <fullName evidence="3">Lamin Tail Domain</fullName>
    </submittedName>
</protein>
<dbReference type="OrthoDB" id="291334at2"/>
<dbReference type="EMBL" id="FNVK01000014">
    <property type="protein sequence ID" value="SEF91021.1"/>
    <property type="molecule type" value="Genomic_DNA"/>
</dbReference>
<evidence type="ECO:0000256" key="1">
    <source>
        <dbReference type="SAM" id="MobiDB-lite"/>
    </source>
</evidence>
<dbReference type="eggNOG" id="COG5634">
    <property type="taxonomic scope" value="Bacteria"/>
</dbReference>
<proteinExistence type="predicted"/>
<sequence length="274" mass="30106">MSPEPSRLASHPGSGALDLIRGNLLQPGMMTPLPHDLPGPDNDLNEKLDQIVQRAMADEEALVYAFGERWGPESNKADKYFGFLPGNGIHDIHMNQGNVGSFIKDDGVWQDGGVLFHFPLQQQWTAVFLKFQSQSWHTDDRTGRTWAEGEEGEPRNPDPVVPQPTQALPDGLVRIVSAMVNSIESPEKEWVNILNASDRAISLAGWQLADKHKAKMPLSGAIEPGAMLRIDIQPPVALSNKGGIITLLNQDGLKVHGVSYTRQQANQPGWTIVF</sequence>
<dbReference type="Gene3D" id="2.60.40.1260">
    <property type="entry name" value="Lamin Tail domain"/>
    <property type="match status" value="1"/>
</dbReference>
<dbReference type="STRING" id="323848.Nmul_A2457"/>
<dbReference type="KEGG" id="nmu:Nmul_A2457"/>
<dbReference type="Proteomes" id="UP000236751">
    <property type="component" value="Unassembled WGS sequence"/>
</dbReference>
<keyword evidence="4" id="KW-1185">Reference proteome</keyword>
<feature type="region of interest" description="Disordered" evidence="1">
    <location>
        <begin position="139"/>
        <end position="166"/>
    </location>
</feature>
<gene>
    <name evidence="2" type="ordered locus">Nmul_A2457</name>
    <name evidence="3" type="ORF">SAMN05216403_11457</name>
</gene>
<dbReference type="RefSeq" id="WP_011381747.1">
    <property type="nucleotide sequence ID" value="NC_007614.1"/>
</dbReference>
<reference evidence="2" key="2">
    <citation type="submission" date="2005-08" db="EMBL/GenBank/DDBJ databases">
        <title>Complete sequence of Chromosome 1 of Nitrosospira multiformis ATCC 25196.</title>
        <authorList>
            <consortium name="US DOE Joint Genome Institute"/>
            <person name="Copeland A."/>
            <person name="Lucas S."/>
            <person name="Lapidus A."/>
            <person name="Barry K."/>
            <person name="Detter J.C."/>
            <person name="Glavina T."/>
            <person name="Hammon N."/>
            <person name="Israni S."/>
            <person name="Pitluck S."/>
            <person name="Chain P."/>
            <person name="Malfatti S."/>
            <person name="Shin M."/>
            <person name="Vergez L."/>
            <person name="Schmutz J."/>
            <person name="Larimer F."/>
            <person name="Land M."/>
            <person name="Hauser L."/>
            <person name="Kyrpides N."/>
            <person name="Lykidis A."/>
            <person name="Richardson P."/>
        </authorList>
    </citation>
    <scope>NUCLEOTIDE SEQUENCE</scope>
    <source>
        <strain evidence="2">ATCC 25196</strain>
    </source>
</reference>
<organism evidence="2 4">
    <name type="scientific">Nitrosospira multiformis (strain ATCC 25196 / NCIMB 11849 / C 71)</name>
    <dbReference type="NCBI Taxonomy" id="323848"/>
    <lineage>
        <taxon>Bacteria</taxon>
        <taxon>Pseudomonadati</taxon>
        <taxon>Pseudomonadota</taxon>
        <taxon>Betaproteobacteria</taxon>
        <taxon>Nitrosomonadales</taxon>
        <taxon>Nitrosomonadaceae</taxon>
        <taxon>Nitrosospira</taxon>
    </lineage>
</organism>
<evidence type="ECO:0000313" key="4">
    <source>
        <dbReference type="Proteomes" id="UP000002718"/>
    </source>
</evidence>
<dbReference type="HOGENOM" id="CLU_067370_0_0_4"/>
<dbReference type="AlphaFoldDB" id="Q2Y675"/>
<evidence type="ECO:0000313" key="5">
    <source>
        <dbReference type="Proteomes" id="UP000236751"/>
    </source>
</evidence>
<dbReference type="SUPFAM" id="SSF74853">
    <property type="entry name" value="Lamin A/C globular tail domain"/>
    <property type="match status" value="1"/>
</dbReference>
<dbReference type="EMBL" id="CP000103">
    <property type="protein sequence ID" value="ABB75746.1"/>
    <property type="molecule type" value="Genomic_DNA"/>
</dbReference>
<evidence type="ECO:0000313" key="3">
    <source>
        <dbReference type="EMBL" id="SEF91021.1"/>
    </source>
</evidence>
<name>Q2Y675_NITMU</name>
<reference evidence="3 5" key="4">
    <citation type="submission" date="2016-10" db="EMBL/GenBank/DDBJ databases">
        <authorList>
            <person name="de Groot N.N."/>
        </authorList>
    </citation>
    <scope>NUCLEOTIDE SEQUENCE [LARGE SCALE GENOMIC DNA]</scope>
    <source>
        <strain evidence="3 5">Nl13</strain>
    </source>
</reference>
<dbReference type="InterPro" id="IPR036415">
    <property type="entry name" value="Lamin_tail_dom_sf"/>
</dbReference>
<accession>Q2Y675</accession>
<dbReference type="Proteomes" id="UP000002718">
    <property type="component" value="Chromosome"/>
</dbReference>